<proteinExistence type="predicted"/>
<evidence type="ECO:0000313" key="2">
    <source>
        <dbReference type="Proteomes" id="UP001364764"/>
    </source>
</evidence>
<dbReference type="GeneID" id="93480085"/>
<accession>A0ABD8B2L3</accession>
<protein>
    <submittedName>
        <fullName evidence="1">Uncharacterized protein</fullName>
    </submittedName>
</protein>
<dbReference type="EMBL" id="CP145893">
    <property type="protein sequence ID" value="WWP23905.1"/>
    <property type="molecule type" value="Genomic_DNA"/>
</dbReference>
<organism evidence="1 2">
    <name type="scientific">Paenibacillus amylolyticus</name>
    <dbReference type="NCBI Taxonomy" id="1451"/>
    <lineage>
        <taxon>Bacteria</taxon>
        <taxon>Bacillati</taxon>
        <taxon>Bacillota</taxon>
        <taxon>Bacilli</taxon>
        <taxon>Bacillales</taxon>
        <taxon>Paenibacillaceae</taxon>
        <taxon>Paenibacillus</taxon>
    </lineage>
</organism>
<reference evidence="1 2" key="1">
    <citation type="submission" date="2024-02" db="EMBL/GenBank/DDBJ databases">
        <title>Complete sequences of two Paenibacillus sp. strains and one Lysinibacillus strain isolated from the environment on STAA medium highlight biotechnological potential.</title>
        <authorList>
            <person name="Attere S.A."/>
            <person name="Piche L.C."/>
            <person name="Intertaglia L."/>
            <person name="Lami R."/>
            <person name="Charette S.J."/>
            <person name="Vincent A.T."/>
        </authorList>
    </citation>
    <scope>NUCLEOTIDE SEQUENCE [LARGE SCALE GENOMIC DNA]</scope>
    <source>
        <strain evidence="1 2">Y5S-7</strain>
        <plasmid evidence="1 2">pY5S7-1</plasmid>
    </source>
</reference>
<sequence>MSSIMIGAGQELGKFQHKDGLVYYGVQFEKQRLLLEEHRYKVWQVAQMASYSVEKFTVLLDLELHVIQGHIDALKEQGLVFESRDILSTSFRTKHIAITKGYIELKNDGEFELTEFLGAPPVSLPLITATVWRLANPLFSLESLVENLVQVMDMPKVDIVVMLSEAIIFLVSNGFMAIDRLPEA</sequence>
<keyword evidence="1" id="KW-0614">Plasmid</keyword>
<name>A0ABD8B2L3_PAEAM</name>
<geneLocation type="plasmid" evidence="1 2">
    <name>pY5S7-1</name>
</geneLocation>
<evidence type="ECO:0000313" key="1">
    <source>
        <dbReference type="EMBL" id="WWP23905.1"/>
    </source>
</evidence>
<gene>
    <name evidence="1" type="ORF">V6668_31430</name>
</gene>
<dbReference type="RefSeq" id="WP_338709084.1">
    <property type="nucleotide sequence ID" value="NZ_CP145893.1"/>
</dbReference>
<dbReference type="AlphaFoldDB" id="A0ABD8B2L3"/>
<dbReference type="Proteomes" id="UP001364764">
    <property type="component" value="Plasmid pY5S7-1"/>
</dbReference>